<proteinExistence type="predicted"/>
<reference evidence="1 2" key="1">
    <citation type="journal article" date="2018" name="PLoS Pathog.">
        <title>Evolution of structural diversity of trichothecenes, a family of toxins produced by plant pathogenic and entomopathogenic fungi.</title>
        <authorList>
            <person name="Proctor R.H."/>
            <person name="McCormick S.P."/>
            <person name="Kim H.S."/>
            <person name="Cardoza R.E."/>
            <person name="Stanley A.M."/>
            <person name="Lindo L."/>
            <person name="Kelly A."/>
            <person name="Brown D.W."/>
            <person name="Lee T."/>
            <person name="Vaughan M.M."/>
            <person name="Alexander N.J."/>
            <person name="Busman M."/>
            <person name="Gutierrez S."/>
        </authorList>
    </citation>
    <scope>NUCLEOTIDE SEQUENCE [LARGE SCALE GENOMIC DNA]</scope>
    <source>
        <strain evidence="1 2">IBT 40837</strain>
    </source>
</reference>
<accession>A0A395N9M8</accession>
<keyword evidence="2" id="KW-1185">Reference proteome</keyword>
<dbReference type="Proteomes" id="UP000266272">
    <property type="component" value="Unassembled WGS sequence"/>
</dbReference>
<dbReference type="EMBL" id="PXOA01000818">
    <property type="protein sequence ID" value="RFU72604.1"/>
    <property type="molecule type" value="Genomic_DNA"/>
</dbReference>
<name>A0A395N9M8_TRIAR</name>
<protein>
    <submittedName>
        <fullName evidence="1">Uncharacterized protein</fullName>
    </submittedName>
</protein>
<sequence>MWSFASSAARPSRDLLLVWSSQNAIIQTFVLPDMQVTHPMRRRSAVQSGASKRLRRCEMPRPVTGVFSDLKHCGCCCTTAPAGARRPISGLPSPSGKSGDDVFFIASRYPVQAFAQTGLAGPLVWLQANQAADPTMDWEKKSLGMQFWQEVPGTLYFSRGAFKIFFSLLLSFAASPAISFKPDNEVAL</sequence>
<evidence type="ECO:0000313" key="2">
    <source>
        <dbReference type="Proteomes" id="UP000266272"/>
    </source>
</evidence>
<gene>
    <name evidence="1" type="ORF">TARUN_9651</name>
</gene>
<dbReference type="AlphaFoldDB" id="A0A395N9M8"/>
<evidence type="ECO:0000313" key="1">
    <source>
        <dbReference type="EMBL" id="RFU72604.1"/>
    </source>
</evidence>
<comment type="caution">
    <text evidence="1">The sequence shown here is derived from an EMBL/GenBank/DDBJ whole genome shotgun (WGS) entry which is preliminary data.</text>
</comment>
<organism evidence="1 2">
    <name type="scientific">Trichoderma arundinaceum</name>
    <dbReference type="NCBI Taxonomy" id="490622"/>
    <lineage>
        <taxon>Eukaryota</taxon>
        <taxon>Fungi</taxon>
        <taxon>Dikarya</taxon>
        <taxon>Ascomycota</taxon>
        <taxon>Pezizomycotina</taxon>
        <taxon>Sordariomycetes</taxon>
        <taxon>Hypocreomycetidae</taxon>
        <taxon>Hypocreales</taxon>
        <taxon>Hypocreaceae</taxon>
        <taxon>Trichoderma</taxon>
    </lineage>
</organism>